<evidence type="ECO:0000313" key="2">
    <source>
        <dbReference type="Proteomes" id="UP000323105"/>
    </source>
</evidence>
<accession>A0A5A7MJJ8</accession>
<dbReference type="EMBL" id="BKBW01000020">
    <property type="protein sequence ID" value="GEQ77906.1"/>
    <property type="molecule type" value="Genomic_DNA"/>
</dbReference>
<dbReference type="RefSeq" id="WP_194271053.1">
    <property type="nucleotide sequence ID" value="NZ_BKBW01000020.1"/>
</dbReference>
<gene>
    <name evidence="1" type="ORF">CTTA_4911</name>
</gene>
<comment type="caution">
    <text evidence="1">The sequence shown here is derived from an EMBL/GenBank/DDBJ whole genome shotgun (WGS) entry which is preliminary data.</text>
</comment>
<protein>
    <submittedName>
        <fullName evidence="1">Uncharacterized protein</fullName>
    </submittedName>
</protein>
<dbReference type="AlphaFoldDB" id="A0A5A7MJJ8"/>
<proteinExistence type="predicted"/>
<name>A0A5A7MJJ8_COMTE</name>
<evidence type="ECO:0000313" key="1">
    <source>
        <dbReference type="EMBL" id="GEQ77906.1"/>
    </source>
</evidence>
<organism evidence="1 2">
    <name type="scientific">Comamonas testosteroni</name>
    <name type="common">Pseudomonas testosteroni</name>
    <dbReference type="NCBI Taxonomy" id="285"/>
    <lineage>
        <taxon>Bacteria</taxon>
        <taxon>Pseudomonadati</taxon>
        <taxon>Pseudomonadota</taxon>
        <taxon>Betaproteobacteria</taxon>
        <taxon>Burkholderiales</taxon>
        <taxon>Comamonadaceae</taxon>
        <taxon>Comamonas</taxon>
    </lineage>
</organism>
<dbReference type="Proteomes" id="UP000323105">
    <property type="component" value="Unassembled WGS sequence"/>
</dbReference>
<sequence length="80" mass="8484">MQNTIEFVNSLGDVIFRTADGSYVLAQQIDSKPLSAAQVLDGALDTIGIEAATDPTTGTTYEFFIAAYGLSRDAAFDGFV</sequence>
<reference evidence="1 2" key="1">
    <citation type="journal article" date="2019" name="Microbiol. Resour. Announc.">
        <title>Draft Genome Sequence of Comamonas testosteroni TA441, a Bacterium That Has a Cryptic Phenol Degradation Gene Cluster.</title>
        <authorList>
            <person name="Arai H."/>
            <person name="Ishii M."/>
        </authorList>
    </citation>
    <scope>NUCLEOTIDE SEQUENCE [LARGE SCALE GENOMIC DNA]</scope>
    <source>
        <strain evidence="1 2">TA441</strain>
    </source>
</reference>